<gene>
    <name evidence="2" type="ORF">DBV05_g5726</name>
</gene>
<feature type="region of interest" description="Disordered" evidence="1">
    <location>
        <begin position="277"/>
        <end position="321"/>
    </location>
</feature>
<name>A0A5N5DCV6_9PEZI</name>
<evidence type="ECO:0000256" key="1">
    <source>
        <dbReference type="SAM" id="MobiDB-lite"/>
    </source>
</evidence>
<feature type="compositionally biased region" description="Polar residues" evidence="1">
    <location>
        <begin position="161"/>
        <end position="194"/>
    </location>
</feature>
<feature type="compositionally biased region" description="Basic and acidic residues" evidence="1">
    <location>
        <begin position="277"/>
        <end position="289"/>
    </location>
</feature>
<organism evidence="2 3">
    <name type="scientific">Lasiodiplodia theobromae</name>
    <dbReference type="NCBI Taxonomy" id="45133"/>
    <lineage>
        <taxon>Eukaryota</taxon>
        <taxon>Fungi</taxon>
        <taxon>Dikarya</taxon>
        <taxon>Ascomycota</taxon>
        <taxon>Pezizomycotina</taxon>
        <taxon>Dothideomycetes</taxon>
        <taxon>Dothideomycetes incertae sedis</taxon>
        <taxon>Botryosphaeriales</taxon>
        <taxon>Botryosphaeriaceae</taxon>
        <taxon>Lasiodiplodia</taxon>
    </lineage>
</organism>
<keyword evidence="3" id="KW-1185">Reference proteome</keyword>
<evidence type="ECO:0000313" key="3">
    <source>
        <dbReference type="Proteomes" id="UP000325902"/>
    </source>
</evidence>
<feature type="region of interest" description="Disordered" evidence="1">
    <location>
        <begin position="84"/>
        <end position="104"/>
    </location>
</feature>
<dbReference type="Proteomes" id="UP000325902">
    <property type="component" value="Unassembled WGS sequence"/>
</dbReference>
<reference evidence="2 3" key="1">
    <citation type="journal article" date="2019" name="Sci. Rep.">
        <title>A multi-omics analysis of the grapevine pathogen Lasiodiplodia theobromae reveals that temperature affects the expression of virulence- and pathogenicity-related genes.</title>
        <authorList>
            <person name="Felix C."/>
            <person name="Meneses R."/>
            <person name="Goncalves M.F.M."/>
            <person name="Tilleman L."/>
            <person name="Duarte A.S."/>
            <person name="Jorrin-Novo J.V."/>
            <person name="Van de Peer Y."/>
            <person name="Deforce D."/>
            <person name="Van Nieuwerburgh F."/>
            <person name="Esteves A.C."/>
            <person name="Alves A."/>
        </authorList>
    </citation>
    <scope>NUCLEOTIDE SEQUENCE [LARGE SCALE GENOMIC DNA]</scope>
    <source>
        <strain evidence="2 3">LA-SOL3</strain>
    </source>
</reference>
<dbReference type="AlphaFoldDB" id="A0A5N5DCV6"/>
<protein>
    <submittedName>
        <fullName evidence="2">Uncharacterized protein</fullName>
    </submittedName>
</protein>
<feature type="compositionally biased region" description="Basic and acidic residues" evidence="1">
    <location>
        <begin position="305"/>
        <end position="321"/>
    </location>
</feature>
<dbReference type="OrthoDB" id="5367448at2759"/>
<feature type="region of interest" description="Disordered" evidence="1">
    <location>
        <begin position="157"/>
        <end position="215"/>
    </location>
</feature>
<dbReference type="EMBL" id="VCHE01000031">
    <property type="protein sequence ID" value="KAB2575676.1"/>
    <property type="molecule type" value="Genomic_DNA"/>
</dbReference>
<comment type="caution">
    <text evidence="2">The sequence shown here is derived from an EMBL/GenBank/DDBJ whole genome shotgun (WGS) entry which is preliminary data.</text>
</comment>
<accession>A0A5N5DCV6</accession>
<proteinExistence type="predicted"/>
<feature type="compositionally biased region" description="Basic and acidic residues" evidence="1">
    <location>
        <begin position="87"/>
        <end position="103"/>
    </location>
</feature>
<sequence length="321" mass="35631">MATFRSAASKAVHLKVYPRPATLSESRELLHVLQQFGEVTMFKSLRFDYLQPAQNSCLAIYRDSTSAASLLKASPLRFTLEPVGGDHVGEPHEQTSQSAREDATAPALGADLDLDVVDVMDDAEFTIKDGPSKPGAEEMIRPSTLLNQTINAFLKRHEAAQSAQHDTASSDVSDGARSETSSASPDTEVVNQTEPDYAAEQQPGPDSAPKHVPEPQRTRVFHVVADTSEMNHRDYIERTFWYGPYNPRARTNSFMDLTTRGVPSAIADIKARKPERPMRQVERLREKASRRPTLRQIWQQGQQQRAHELGSSKGPAVDEAR</sequence>
<evidence type="ECO:0000313" key="2">
    <source>
        <dbReference type="EMBL" id="KAB2575676.1"/>
    </source>
</evidence>